<feature type="transmembrane region" description="Helical" evidence="1">
    <location>
        <begin position="191"/>
        <end position="218"/>
    </location>
</feature>
<dbReference type="InterPro" id="IPR047798">
    <property type="entry name" value="BPSS1780-like"/>
</dbReference>
<dbReference type="NCBIfam" id="NF041043">
    <property type="entry name" value="BPSS1780_fam"/>
    <property type="match status" value="1"/>
</dbReference>
<feature type="transmembrane region" description="Helical" evidence="1">
    <location>
        <begin position="27"/>
        <end position="46"/>
    </location>
</feature>
<dbReference type="RefSeq" id="WP_179634215.1">
    <property type="nucleotide sequence ID" value="NZ_CAXYYM010000152.1"/>
</dbReference>
<feature type="transmembrane region" description="Helical" evidence="1">
    <location>
        <begin position="224"/>
        <end position="244"/>
    </location>
</feature>
<keyword evidence="1" id="KW-1133">Transmembrane helix</keyword>
<sequence length="256" mass="26676">MKLRVATPRDGLQWMLGGVRLARQQTLGLAGLFGMMIFGLALFLGLPWIGPVLVAVLLPSLTAGWVDAAAAVQAGERPLPSHLIGPLRSAARPALLQLGGLNALASFVLLLLADALDPGMSDAWTVMRDNDTTAEATLDAIGALQQGMVLRAVLLLPLVLTIWHAPVIIVRTGAGLGKALFISATASWRNLGAFVVYGVCWVLADLVLSLLLGGLMAALGLGQAAMLLVLPGAMIFSGAFYASLKATVDGCIDFED</sequence>
<evidence type="ECO:0000256" key="1">
    <source>
        <dbReference type="SAM" id="Phobius"/>
    </source>
</evidence>
<gene>
    <name evidence="2" type="ORF">BDD16_002437</name>
</gene>
<dbReference type="Proteomes" id="UP000518288">
    <property type="component" value="Unassembled WGS sequence"/>
</dbReference>
<evidence type="ECO:0000313" key="2">
    <source>
        <dbReference type="EMBL" id="NYG33451.1"/>
    </source>
</evidence>
<evidence type="ECO:0008006" key="4">
    <source>
        <dbReference type="Google" id="ProtNLM"/>
    </source>
</evidence>
<comment type="caution">
    <text evidence="2">The sequence shown here is derived from an EMBL/GenBank/DDBJ whole genome shotgun (WGS) entry which is preliminary data.</text>
</comment>
<dbReference type="EMBL" id="JACCFH010000001">
    <property type="protein sequence ID" value="NYG33451.1"/>
    <property type="molecule type" value="Genomic_DNA"/>
</dbReference>
<keyword evidence="1" id="KW-0472">Membrane</keyword>
<organism evidence="2 3">
    <name type="scientific">Sphaerotilus montanus</name>
    <dbReference type="NCBI Taxonomy" id="522889"/>
    <lineage>
        <taxon>Bacteria</taxon>
        <taxon>Pseudomonadati</taxon>
        <taxon>Pseudomonadota</taxon>
        <taxon>Betaproteobacteria</taxon>
        <taxon>Burkholderiales</taxon>
        <taxon>Sphaerotilaceae</taxon>
        <taxon>Sphaerotilus</taxon>
    </lineage>
</organism>
<protein>
    <recommendedName>
        <fullName evidence="4">Transmembrane protein</fullName>
    </recommendedName>
</protein>
<keyword evidence="3" id="KW-1185">Reference proteome</keyword>
<reference evidence="2 3" key="1">
    <citation type="submission" date="2020-07" db="EMBL/GenBank/DDBJ databases">
        <title>Genomic Encyclopedia of Archaeal and Bacterial Type Strains, Phase II (KMG-II): from individual species to whole genera.</title>
        <authorList>
            <person name="Goeker M."/>
        </authorList>
    </citation>
    <scope>NUCLEOTIDE SEQUENCE [LARGE SCALE GENOMIC DNA]</scope>
    <source>
        <strain evidence="2 3">DSM 21226</strain>
    </source>
</reference>
<keyword evidence="1" id="KW-0812">Transmembrane</keyword>
<dbReference type="AlphaFoldDB" id="A0A7Y9QYY9"/>
<evidence type="ECO:0000313" key="3">
    <source>
        <dbReference type="Proteomes" id="UP000518288"/>
    </source>
</evidence>
<proteinExistence type="predicted"/>
<feature type="transmembrane region" description="Helical" evidence="1">
    <location>
        <begin position="148"/>
        <end position="170"/>
    </location>
</feature>
<name>A0A7Y9QYY9_9BURK</name>
<accession>A0A7Y9QYY9</accession>